<evidence type="ECO:0000256" key="2">
    <source>
        <dbReference type="SAM" id="MobiDB-lite"/>
    </source>
</evidence>
<dbReference type="PANTHER" id="PTHR47785:SF6">
    <property type="entry name" value="ZN(II)2CYS6 TRANSCRIPTION FACTOR (EUROFUNG)"/>
    <property type="match status" value="1"/>
</dbReference>
<proteinExistence type="predicted"/>
<dbReference type="GO" id="GO:0006351">
    <property type="term" value="P:DNA-templated transcription"/>
    <property type="evidence" value="ECO:0007669"/>
    <property type="project" value="InterPro"/>
</dbReference>
<dbReference type="InterPro" id="IPR007219">
    <property type="entry name" value="XnlR_reg_dom"/>
</dbReference>
<keyword evidence="1" id="KW-0539">Nucleus</keyword>
<dbReference type="AlphaFoldDB" id="A0A6A5U2Y0"/>
<dbReference type="Proteomes" id="UP000800035">
    <property type="component" value="Unassembled WGS sequence"/>
</dbReference>
<dbReference type="Pfam" id="PF04082">
    <property type="entry name" value="Fungal_trans"/>
    <property type="match status" value="1"/>
</dbReference>
<gene>
    <name evidence="4" type="ORF">CC80DRAFT_490818</name>
</gene>
<dbReference type="InterPro" id="IPR053181">
    <property type="entry name" value="EcdB-like_regulator"/>
</dbReference>
<dbReference type="GO" id="GO:0008270">
    <property type="term" value="F:zinc ion binding"/>
    <property type="evidence" value="ECO:0007669"/>
    <property type="project" value="InterPro"/>
</dbReference>
<protein>
    <recommendedName>
        <fullName evidence="3">Xylanolytic transcriptional activator regulatory domain-containing protein</fullName>
    </recommendedName>
</protein>
<dbReference type="EMBL" id="ML976987">
    <property type="protein sequence ID" value="KAF1958192.1"/>
    <property type="molecule type" value="Genomic_DNA"/>
</dbReference>
<keyword evidence="5" id="KW-1185">Reference proteome</keyword>
<dbReference type="GO" id="GO:0003677">
    <property type="term" value="F:DNA binding"/>
    <property type="evidence" value="ECO:0007669"/>
    <property type="project" value="InterPro"/>
</dbReference>
<feature type="compositionally biased region" description="Polar residues" evidence="2">
    <location>
        <begin position="36"/>
        <end position="54"/>
    </location>
</feature>
<reference evidence="4" key="1">
    <citation type="journal article" date="2020" name="Stud. Mycol.">
        <title>101 Dothideomycetes genomes: a test case for predicting lifestyles and emergence of pathogens.</title>
        <authorList>
            <person name="Haridas S."/>
            <person name="Albert R."/>
            <person name="Binder M."/>
            <person name="Bloem J."/>
            <person name="Labutti K."/>
            <person name="Salamov A."/>
            <person name="Andreopoulos B."/>
            <person name="Baker S."/>
            <person name="Barry K."/>
            <person name="Bills G."/>
            <person name="Bluhm B."/>
            <person name="Cannon C."/>
            <person name="Castanera R."/>
            <person name="Culley D."/>
            <person name="Daum C."/>
            <person name="Ezra D."/>
            <person name="Gonzalez J."/>
            <person name="Henrissat B."/>
            <person name="Kuo A."/>
            <person name="Liang C."/>
            <person name="Lipzen A."/>
            <person name="Lutzoni F."/>
            <person name="Magnuson J."/>
            <person name="Mondo S."/>
            <person name="Nolan M."/>
            <person name="Ohm R."/>
            <person name="Pangilinan J."/>
            <person name="Park H.-J."/>
            <person name="Ramirez L."/>
            <person name="Alfaro M."/>
            <person name="Sun H."/>
            <person name="Tritt A."/>
            <person name="Yoshinaga Y."/>
            <person name="Zwiers L.-H."/>
            <person name="Turgeon B."/>
            <person name="Goodwin S."/>
            <person name="Spatafora J."/>
            <person name="Crous P."/>
            <person name="Grigoriev I."/>
        </authorList>
    </citation>
    <scope>NUCLEOTIDE SEQUENCE</scope>
    <source>
        <strain evidence="4">CBS 675.92</strain>
    </source>
</reference>
<feature type="region of interest" description="Disordered" evidence="2">
    <location>
        <begin position="26"/>
        <end position="64"/>
    </location>
</feature>
<dbReference type="CDD" id="cd12148">
    <property type="entry name" value="fungal_TF_MHR"/>
    <property type="match status" value="1"/>
</dbReference>
<dbReference type="PANTHER" id="PTHR47785">
    <property type="entry name" value="ZN(II)2CYS6 TRANSCRIPTION FACTOR (EUROFUNG)-RELATED-RELATED"/>
    <property type="match status" value="1"/>
</dbReference>
<evidence type="ECO:0000259" key="3">
    <source>
        <dbReference type="Pfam" id="PF04082"/>
    </source>
</evidence>
<sequence length="591" mass="66146">MSVAINAIRRLETKVEELTTAFTSSQAQGLAAAPQPTFSAQDHRSPISTVSNPSPGIAPATRYDRPPQDIGASPQMIGTPGKSPYLVPEALSVVTLSFSQHGVASWPAIRRILSPEFIEARDALPRDYIIDIETHRTPLPMHIDYPADFNPSFWLTELSMSVIKSLADAYFAVFHRLTPVLDKFHFFSSTLGLAMESDLGYDIETCLVLIVLALGCLAVKAHEEGDFALPSRVPQEGTGFIRPDWYGLIMDEPAGLKFINEARKRSGFLSLSLNDLQTGQFHMLSTLYYAQVLRPLESWTTVNRAALCCRNILSQTESIDFEQWEGDMFSRLFWNTLMYETIITQELNLPLSGLLDYEADMPIPKFTPCPRPKASISGLLVDEDDSFFNFHFLAQAAHRIILTRIRHSLYSFAEKEGHPSASLTAEMHHQLEQWRTNLPPTLQFTDAESVDDDSPSPAHVIAKAMLRSRYLVAKFHIGRPFLYKALHAPAHTTESEYREIRKGLRGGMFWPTTMGLCVQMKAALPIKFGWCSQCFGQVLLFHAVARSPDARLRDTLPEGWEAWVGIMMGLIEKCGEESPGVAKDGELLRLL</sequence>
<organism evidence="4 5">
    <name type="scientific">Byssothecium circinans</name>
    <dbReference type="NCBI Taxonomy" id="147558"/>
    <lineage>
        <taxon>Eukaryota</taxon>
        <taxon>Fungi</taxon>
        <taxon>Dikarya</taxon>
        <taxon>Ascomycota</taxon>
        <taxon>Pezizomycotina</taxon>
        <taxon>Dothideomycetes</taxon>
        <taxon>Pleosporomycetidae</taxon>
        <taxon>Pleosporales</taxon>
        <taxon>Massarineae</taxon>
        <taxon>Massarinaceae</taxon>
        <taxon>Byssothecium</taxon>
    </lineage>
</organism>
<accession>A0A6A5U2Y0</accession>
<evidence type="ECO:0000313" key="5">
    <source>
        <dbReference type="Proteomes" id="UP000800035"/>
    </source>
</evidence>
<name>A0A6A5U2Y0_9PLEO</name>
<evidence type="ECO:0000313" key="4">
    <source>
        <dbReference type="EMBL" id="KAF1958192.1"/>
    </source>
</evidence>
<feature type="domain" description="Xylanolytic transcriptional activator regulatory" evidence="3">
    <location>
        <begin position="168"/>
        <end position="435"/>
    </location>
</feature>
<dbReference type="OrthoDB" id="6133115at2759"/>
<evidence type="ECO:0000256" key="1">
    <source>
        <dbReference type="ARBA" id="ARBA00023242"/>
    </source>
</evidence>